<keyword evidence="3" id="KW-1185">Reference proteome</keyword>
<feature type="chain" id="PRO_5042120082" evidence="1">
    <location>
        <begin position="21"/>
        <end position="117"/>
    </location>
</feature>
<sequence>MGTSAWLFSHLSFRLQLIHSMPFLGGFPTFELLRCRGSTVESERHRQSHRLEKGKNDKGLKLYDPGILIRLLYNRQFDRCVINFDVWKLTIRKSVGRLGFRYFIAFSCTTRNIDTAA</sequence>
<accession>A0AAD2AG14</accession>
<proteinExistence type="predicted"/>
<feature type="signal peptide" evidence="1">
    <location>
        <begin position="1"/>
        <end position="20"/>
    </location>
</feature>
<evidence type="ECO:0000256" key="1">
    <source>
        <dbReference type="SAM" id="SignalP"/>
    </source>
</evidence>
<evidence type="ECO:0000313" key="2">
    <source>
        <dbReference type="EMBL" id="CAI9787679.1"/>
    </source>
</evidence>
<organism evidence="2 3">
    <name type="scientific">Fraxinus pennsylvanica</name>
    <dbReference type="NCBI Taxonomy" id="56036"/>
    <lineage>
        <taxon>Eukaryota</taxon>
        <taxon>Viridiplantae</taxon>
        <taxon>Streptophyta</taxon>
        <taxon>Embryophyta</taxon>
        <taxon>Tracheophyta</taxon>
        <taxon>Spermatophyta</taxon>
        <taxon>Magnoliopsida</taxon>
        <taxon>eudicotyledons</taxon>
        <taxon>Gunneridae</taxon>
        <taxon>Pentapetalae</taxon>
        <taxon>asterids</taxon>
        <taxon>lamiids</taxon>
        <taxon>Lamiales</taxon>
        <taxon>Oleaceae</taxon>
        <taxon>Oleeae</taxon>
        <taxon>Fraxinus</taxon>
    </lineage>
</organism>
<protein>
    <submittedName>
        <fullName evidence="2">Uncharacterized protein</fullName>
    </submittedName>
</protein>
<name>A0AAD2AG14_9LAMI</name>
<gene>
    <name evidence="2" type="ORF">FPE_LOCUS35109</name>
</gene>
<keyword evidence="1" id="KW-0732">Signal</keyword>
<reference evidence="2" key="1">
    <citation type="submission" date="2023-05" db="EMBL/GenBank/DDBJ databases">
        <authorList>
            <person name="Huff M."/>
        </authorList>
    </citation>
    <scope>NUCLEOTIDE SEQUENCE</scope>
</reference>
<evidence type="ECO:0000313" key="3">
    <source>
        <dbReference type="Proteomes" id="UP000834106"/>
    </source>
</evidence>
<dbReference type="Proteomes" id="UP000834106">
    <property type="component" value="Chromosome 23"/>
</dbReference>
<dbReference type="AlphaFoldDB" id="A0AAD2AG14"/>
<dbReference type="EMBL" id="OU503058">
    <property type="protein sequence ID" value="CAI9787679.1"/>
    <property type="molecule type" value="Genomic_DNA"/>
</dbReference>